<dbReference type="GO" id="GO:0043709">
    <property type="term" value="P:cell adhesion involved in single-species biofilm formation"/>
    <property type="evidence" value="ECO:0007669"/>
    <property type="project" value="TreeGrafter"/>
</dbReference>
<evidence type="ECO:0000259" key="4">
    <source>
        <dbReference type="PROSITE" id="PS50887"/>
    </source>
</evidence>
<dbReference type="Pfam" id="PF20975">
    <property type="entry name" value="DGCcoil"/>
    <property type="match status" value="1"/>
</dbReference>
<dbReference type="CDD" id="cd01949">
    <property type="entry name" value="GGDEF"/>
    <property type="match status" value="1"/>
</dbReference>
<accession>A0A8J7K6M8</accession>
<dbReference type="FunFam" id="3.30.70.270:FF:000001">
    <property type="entry name" value="Diguanylate cyclase domain protein"/>
    <property type="match status" value="1"/>
</dbReference>
<dbReference type="EMBL" id="JADEYS010000017">
    <property type="protein sequence ID" value="MBE9398720.1"/>
    <property type="molecule type" value="Genomic_DNA"/>
</dbReference>
<feature type="coiled-coil region" evidence="3">
    <location>
        <begin position="321"/>
        <end position="362"/>
    </location>
</feature>
<comment type="caution">
    <text evidence="5">The sequence shown here is derived from an EMBL/GenBank/DDBJ whole genome shotgun (WGS) entry which is preliminary data.</text>
</comment>
<protein>
    <recommendedName>
        <fullName evidence="2">diguanylate cyclase</fullName>
        <ecNumber evidence="2">2.7.7.65</ecNumber>
    </recommendedName>
</protein>
<feature type="domain" description="GGDEF" evidence="4">
    <location>
        <begin position="393"/>
        <end position="525"/>
    </location>
</feature>
<dbReference type="Gene3D" id="3.30.70.270">
    <property type="match status" value="1"/>
</dbReference>
<sequence length="540" mass="61304">MISDQENWKQKYHALKKDFQATEKQRDKQDKVKQQHTDLVLQITRQLALNLQGFDAMLDGQLDDLFSALNTEETAPLKKVAKQLDKALRSSQNRKTRTADEILSAVRRWISELKSLTSQEQTLNALEVTRNLSQDSVHQYYEVPSVLSNILRLQSEIMDGLHEASQTNNIPAIDEDTQLVLHHIAGDLLELLDGLHLTSAHRQKADALIQQLEQGFSLDNLPGIMHKVVQLVSDCSRSLNDEFERYLLDISRQLADMQELLIRSHKAQQSNNLSQMQLNEEMQTEVDSIKVVTKRAASLNQLKQMVTSQVSRIQGAVDNIKATEQRRHQEAERRHQRLTAQLKTVEAEAQQTMARVEEERLRSRIDPLTKLPNRTAYNERIGQELEKFRTYERPLSVAVCDIDHFKKVNDTYGHLAGDKALRLLASVFIDSLRNSDFVARYGGEEFIILMPSTPCEEAARVLDKLRAAIAASPFNFKSVPVPITISMGVTEAGIADTAEELFSKADNLLYQAKKQGRNRLCADYASDNRVNDPLESSDLI</sequence>
<evidence type="ECO:0000256" key="3">
    <source>
        <dbReference type="SAM" id="Coils"/>
    </source>
</evidence>
<dbReference type="GO" id="GO:0005886">
    <property type="term" value="C:plasma membrane"/>
    <property type="evidence" value="ECO:0007669"/>
    <property type="project" value="TreeGrafter"/>
</dbReference>
<dbReference type="PANTHER" id="PTHR45138">
    <property type="entry name" value="REGULATORY COMPONENTS OF SENSORY TRANSDUCTION SYSTEM"/>
    <property type="match status" value="1"/>
</dbReference>
<dbReference type="InterPro" id="IPR050469">
    <property type="entry name" value="Diguanylate_Cyclase"/>
</dbReference>
<organism evidence="5 6">
    <name type="scientific">Pontibacterium sinense</name>
    <dbReference type="NCBI Taxonomy" id="2781979"/>
    <lineage>
        <taxon>Bacteria</taxon>
        <taxon>Pseudomonadati</taxon>
        <taxon>Pseudomonadota</taxon>
        <taxon>Gammaproteobacteria</taxon>
        <taxon>Oceanospirillales</taxon>
        <taxon>Oceanospirillaceae</taxon>
        <taxon>Pontibacterium</taxon>
    </lineage>
</organism>
<dbReference type="Proteomes" id="UP000640333">
    <property type="component" value="Unassembled WGS sequence"/>
</dbReference>
<evidence type="ECO:0000313" key="5">
    <source>
        <dbReference type="EMBL" id="MBE9398720.1"/>
    </source>
</evidence>
<dbReference type="InterPro" id="IPR029787">
    <property type="entry name" value="Nucleotide_cyclase"/>
</dbReference>
<dbReference type="InterPro" id="IPR048516">
    <property type="entry name" value="DGCcoil"/>
</dbReference>
<dbReference type="InterPro" id="IPR000160">
    <property type="entry name" value="GGDEF_dom"/>
</dbReference>
<dbReference type="Pfam" id="PF00990">
    <property type="entry name" value="GGDEF"/>
    <property type="match status" value="1"/>
</dbReference>
<keyword evidence="3" id="KW-0175">Coiled coil</keyword>
<comment type="cofactor">
    <cofactor evidence="1">
        <name>Mg(2+)</name>
        <dbReference type="ChEBI" id="CHEBI:18420"/>
    </cofactor>
</comment>
<gene>
    <name evidence="5" type="ORF">IOQ59_15785</name>
</gene>
<dbReference type="GO" id="GO:1902201">
    <property type="term" value="P:negative regulation of bacterial-type flagellum-dependent cell motility"/>
    <property type="evidence" value="ECO:0007669"/>
    <property type="project" value="TreeGrafter"/>
</dbReference>
<evidence type="ECO:0000313" key="6">
    <source>
        <dbReference type="Proteomes" id="UP000640333"/>
    </source>
</evidence>
<evidence type="ECO:0000256" key="2">
    <source>
        <dbReference type="ARBA" id="ARBA00012528"/>
    </source>
</evidence>
<dbReference type="NCBIfam" id="TIGR00254">
    <property type="entry name" value="GGDEF"/>
    <property type="match status" value="1"/>
</dbReference>
<evidence type="ECO:0000256" key="1">
    <source>
        <dbReference type="ARBA" id="ARBA00001946"/>
    </source>
</evidence>
<keyword evidence="6" id="KW-1185">Reference proteome</keyword>
<dbReference type="PANTHER" id="PTHR45138:SF24">
    <property type="entry name" value="DIGUANYLATE CYCLASE DGCC-RELATED"/>
    <property type="match status" value="1"/>
</dbReference>
<proteinExistence type="predicted"/>
<dbReference type="AlphaFoldDB" id="A0A8J7K6M8"/>
<dbReference type="GO" id="GO:0052621">
    <property type="term" value="F:diguanylate cyclase activity"/>
    <property type="evidence" value="ECO:0007669"/>
    <property type="project" value="UniProtKB-EC"/>
</dbReference>
<dbReference type="SMART" id="SM00267">
    <property type="entry name" value="GGDEF"/>
    <property type="match status" value="1"/>
</dbReference>
<reference evidence="5" key="1">
    <citation type="submission" date="2020-10" db="EMBL/GenBank/DDBJ databases">
        <title>Bacterium isolated from coastal waters sediment.</title>
        <authorList>
            <person name="Chen R.-J."/>
            <person name="Lu D.-C."/>
            <person name="Zhu K.-L."/>
            <person name="Du Z.-J."/>
        </authorList>
    </citation>
    <scope>NUCLEOTIDE SEQUENCE</scope>
    <source>
        <strain evidence="5">N1Y112</strain>
    </source>
</reference>
<dbReference type="PROSITE" id="PS50887">
    <property type="entry name" value="GGDEF"/>
    <property type="match status" value="1"/>
</dbReference>
<dbReference type="RefSeq" id="WP_193954412.1">
    <property type="nucleotide sequence ID" value="NZ_JADEYS010000017.1"/>
</dbReference>
<dbReference type="EC" id="2.7.7.65" evidence="2"/>
<dbReference type="SUPFAM" id="SSF55073">
    <property type="entry name" value="Nucleotide cyclase"/>
    <property type="match status" value="1"/>
</dbReference>
<name>A0A8J7K6M8_9GAMM</name>
<dbReference type="InterPro" id="IPR043128">
    <property type="entry name" value="Rev_trsase/Diguanyl_cyclase"/>
</dbReference>